<evidence type="ECO:0000313" key="10">
    <source>
        <dbReference type="Proteomes" id="UP001597369"/>
    </source>
</evidence>
<evidence type="ECO:0000256" key="4">
    <source>
        <dbReference type="ARBA" id="ARBA00022729"/>
    </source>
</evidence>
<reference evidence="10" key="1">
    <citation type="journal article" date="2019" name="Int. J. Syst. Evol. Microbiol.">
        <title>The Global Catalogue of Microorganisms (GCM) 10K type strain sequencing project: providing services to taxonomists for standard genome sequencing and annotation.</title>
        <authorList>
            <consortium name="The Broad Institute Genomics Platform"/>
            <consortium name="The Broad Institute Genome Sequencing Center for Infectious Disease"/>
            <person name="Wu L."/>
            <person name="Ma J."/>
        </authorList>
    </citation>
    <scope>NUCLEOTIDE SEQUENCE [LARGE SCALE GENOMIC DNA]</scope>
    <source>
        <strain evidence="10">JCM 16545</strain>
    </source>
</reference>
<keyword evidence="6" id="KW-0325">Glycoprotein</keyword>
<dbReference type="SMART" id="SM00813">
    <property type="entry name" value="Alpha-L-AF_C"/>
    <property type="match status" value="1"/>
</dbReference>
<dbReference type="PANTHER" id="PTHR31776">
    <property type="entry name" value="ALPHA-L-ARABINOFURANOSIDASE 1"/>
    <property type="match status" value="1"/>
</dbReference>
<dbReference type="Pfam" id="PF22848">
    <property type="entry name" value="ASD1_dom"/>
    <property type="match status" value="1"/>
</dbReference>
<keyword evidence="5" id="KW-0378">Hydrolase</keyword>
<dbReference type="EMBL" id="JBHUHV010000058">
    <property type="protein sequence ID" value="MFD2069105.1"/>
    <property type="molecule type" value="Genomic_DNA"/>
</dbReference>
<protein>
    <recommendedName>
        <fullName evidence="3">non-reducing end alpha-L-arabinofuranosidase</fullName>
        <ecNumber evidence="3">3.2.1.55</ecNumber>
    </recommendedName>
</protein>
<accession>A0ABW4X516</accession>
<evidence type="ECO:0000313" key="9">
    <source>
        <dbReference type="EMBL" id="MFD2069105.1"/>
    </source>
</evidence>
<dbReference type="Gene3D" id="3.20.20.80">
    <property type="entry name" value="Glycosidases"/>
    <property type="match status" value="1"/>
</dbReference>
<dbReference type="InterPro" id="IPR008979">
    <property type="entry name" value="Galactose-bd-like_sf"/>
</dbReference>
<dbReference type="Gene3D" id="2.60.40.1180">
    <property type="entry name" value="Golgi alpha-mannosidase II"/>
    <property type="match status" value="1"/>
</dbReference>
<dbReference type="InterPro" id="IPR010720">
    <property type="entry name" value="Alpha-L-AF_C"/>
</dbReference>
<dbReference type="InterPro" id="IPR017853">
    <property type="entry name" value="GH"/>
</dbReference>
<evidence type="ECO:0000256" key="2">
    <source>
        <dbReference type="ARBA" id="ARBA00007186"/>
    </source>
</evidence>
<evidence type="ECO:0000256" key="6">
    <source>
        <dbReference type="ARBA" id="ARBA00023180"/>
    </source>
</evidence>
<dbReference type="InterPro" id="IPR051563">
    <property type="entry name" value="Glycosyl_Hydrolase_51"/>
</dbReference>
<evidence type="ECO:0000256" key="1">
    <source>
        <dbReference type="ARBA" id="ARBA00001462"/>
    </source>
</evidence>
<dbReference type="RefSeq" id="WP_229957375.1">
    <property type="nucleotide sequence ID" value="NZ_JAJJWI010000001.1"/>
</dbReference>
<comment type="caution">
    <text evidence="9">The sequence shown here is derived from an EMBL/GenBank/DDBJ whole genome shotgun (WGS) entry which is preliminary data.</text>
</comment>
<dbReference type="Gene3D" id="2.60.120.260">
    <property type="entry name" value="Galactose-binding domain-like"/>
    <property type="match status" value="1"/>
</dbReference>
<evidence type="ECO:0000256" key="5">
    <source>
        <dbReference type="ARBA" id="ARBA00022801"/>
    </source>
</evidence>
<dbReference type="InterPro" id="IPR055235">
    <property type="entry name" value="ASD1_cat"/>
</dbReference>
<keyword evidence="10" id="KW-1185">Reference proteome</keyword>
<dbReference type="SUPFAM" id="SSF51445">
    <property type="entry name" value="(Trans)glycosidases"/>
    <property type="match status" value="1"/>
</dbReference>
<feature type="signal peptide" evidence="7">
    <location>
        <begin position="1"/>
        <end position="24"/>
    </location>
</feature>
<dbReference type="Proteomes" id="UP001597369">
    <property type="component" value="Unassembled WGS sequence"/>
</dbReference>
<comment type="similarity">
    <text evidence="2">Belongs to the glycosyl hydrolase 51 family.</text>
</comment>
<gene>
    <name evidence="9" type="ORF">ACFSKU_19625</name>
</gene>
<dbReference type="PANTHER" id="PTHR31776:SF0">
    <property type="entry name" value="ALPHA-L-ARABINOFURANOSIDASE 1"/>
    <property type="match status" value="1"/>
</dbReference>
<organism evidence="9 10">
    <name type="scientific">Pontibacter silvestris</name>
    <dbReference type="NCBI Taxonomy" id="2305183"/>
    <lineage>
        <taxon>Bacteria</taxon>
        <taxon>Pseudomonadati</taxon>
        <taxon>Bacteroidota</taxon>
        <taxon>Cytophagia</taxon>
        <taxon>Cytophagales</taxon>
        <taxon>Hymenobacteraceae</taxon>
        <taxon>Pontibacter</taxon>
    </lineage>
</organism>
<evidence type="ECO:0000256" key="3">
    <source>
        <dbReference type="ARBA" id="ARBA00012670"/>
    </source>
</evidence>
<feature type="domain" description="Alpha-L-arabinofuranosidase C-terminal" evidence="8">
    <location>
        <begin position="466"/>
        <end position="654"/>
    </location>
</feature>
<sequence length="663" mass="74648">MKNKFLALCAVAASALSPVTFSNAQSNNVYTVKANEVKATVQPTMWGLFFEDINMGADGGIYAELVKNRSFEFDTPMMGWKEQKKEGATGKALVHNREAINPANRRYIRVESKPGDGYGLTNEGFRGMGIKKGEQYNFSVLARQQQGNNVALTVELVNPDGKVIGTTTVTPEGQQWKEYKASFTATETEPKAKLNIWPKGEGTVDLDMISLFPQHTWKERPNGLRADMVQLLADMKPGFLRFPGGCIVEGRTLDERFQWKKTIGPVEDRELIVNRWNTEFNHRLTPDYFQSFGLGFFEYFQLSEDIGAEPLPILNCGMACQFNTGELVPMDQLDPFIQDALDLIEFANGSVETTWGKKRADMGHPEPFNMKYLGVGNEQWGEQYIERYKAFEKALTEKYPDIKLITTTGPFPDGEEFEYLNTTLRSMKDARVDIIDEHYYRAPEWFRENATRYDNYDRNGPKIFAGEYASQTVAIASPDNKNTWNGAMSEAAFMTGLERNADVVVMASYAPLFAHAEAWQWTPDMIWVDNLRSYGTPNYQVQKIFSTNKGTHVVPVLLNNEAVTGQNGTFASATIDKNTNELILKVVNTSDKDLASEFVVDGVKKLNKKGTVTVLRSDNLNQENSFANPNAVSPTQKQVQVKDKKVKLNMQPYSVNVVRVKMS</sequence>
<dbReference type="SUPFAM" id="SSF51011">
    <property type="entry name" value="Glycosyl hydrolase domain"/>
    <property type="match status" value="1"/>
</dbReference>
<dbReference type="EC" id="3.2.1.55" evidence="3"/>
<proteinExistence type="inferred from homology"/>
<dbReference type="InterPro" id="IPR003305">
    <property type="entry name" value="CenC_carb-bd"/>
</dbReference>
<dbReference type="InterPro" id="IPR013780">
    <property type="entry name" value="Glyco_hydro_b"/>
</dbReference>
<dbReference type="SUPFAM" id="SSF49785">
    <property type="entry name" value="Galactose-binding domain-like"/>
    <property type="match status" value="1"/>
</dbReference>
<evidence type="ECO:0000256" key="7">
    <source>
        <dbReference type="SAM" id="SignalP"/>
    </source>
</evidence>
<comment type="catalytic activity">
    <reaction evidence="1">
        <text>Hydrolysis of terminal non-reducing alpha-L-arabinofuranoside residues in alpha-L-arabinosides.</text>
        <dbReference type="EC" id="3.2.1.55"/>
    </reaction>
</comment>
<feature type="chain" id="PRO_5045064676" description="non-reducing end alpha-L-arabinofuranosidase" evidence="7">
    <location>
        <begin position="25"/>
        <end position="663"/>
    </location>
</feature>
<keyword evidence="4 7" id="KW-0732">Signal</keyword>
<dbReference type="Pfam" id="PF06964">
    <property type="entry name" value="Alpha-L-AF_C"/>
    <property type="match status" value="1"/>
</dbReference>
<name>A0ABW4X516_9BACT</name>
<dbReference type="Pfam" id="PF02018">
    <property type="entry name" value="CBM_4_9"/>
    <property type="match status" value="1"/>
</dbReference>
<evidence type="ECO:0000259" key="8">
    <source>
        <dbReference type="SMART" id="SM00813"/>
    </source>
</evidence>